<evidence type="ECO:0000313" key="2">
    <source>
        <dbReference type="EMBL" id="KAK9665781.1"/>
    </source>
</evidence>
<dbReference type="EMBL" id="JBDFQZ010000014">
    <property type="protein sequence ID" value="KAK9665781.1"/>
    <property type="molecule type" value="Genomic_DNA"/>
</dbReference>
<feature type="domain" description="TTF-type" evidence="1">
    <location>
        <begin position="40"/>
        <end position="126"/>
    </location>
</feature>
<dbReference type="AlphaFoldDB" id="A0AAW1GQ11"/>
<reference evidence="2" key="1">
    <citation type="submission" date="2024-03" db="EMBL/GenBank/DDBJ databases">
        <title>WGS assembly of Saponaria officinalis var. Norfolk2.</title>
        <authorList>
            <person name="Jenkins J."/>
            <person name="Shu S."/>
            <person name="Grimwood J."/>
            <person name="Barry K."/>
            <person name="Goodstein D."/>
            <person name="Schmutz J."/>
            <person name="Leebens-Mack J."/>
            <person name="Osbourn A."/>
        </authorList>
    </citation>
    <scope>NUCLEOTIDE SEQUENCE [LARGE SCALE GENOMIC DNA]</scope>
    <source>
        <strain evidence="2">JIC</strain>
    </source>
</reference>
<dbReference type="Pfam" id="PF05699">
    <property type="entry name" value="Dimer_Tnp_hAT"/>
    <property type="match status" value="1"/>
</dbReference>
<dbReference type="PANTHER" id="PTHR11697:SF230">
    <property type="entry name" value="ZINC FINGER, MYM DOMAIN CONTAINING 1"/>
    <property type="match status" value="1"/>
</dbReference>
<accession>A0AAW1GQ11</accession>
<name>A0AAW1GQ11_SAPOF</name>
<dbReference type="InterPro" id="IPR008906">
    <property type="entry name" value="HATC_C_dom"/>
</dbReference>
<protein>
    <recommendedName>
        <fullName evidence="1">TTF-type domain-containing protein</fullName>
    </recommendedName>
</protein>
<gene>
    <name evidence="2" type="ORF">RND81_14G135800</name>
</gene>
<organism evidence="2 3">
    <name type="scientific">Saponaria officinalis</name>
    <name type="common">Common soapwort</name>
    <name type="synonym">Lychnis saponaria</name>
    <dbReference type="NCBI Taxonomy" id="3572"/>
    <lineage>
        <taxon>Eukaryota</taxon>
        <taxon>Viridiplantae</taxon>
        <taxon>Streptophyta</taxon>
        <taxon>Embryophyta</taxon>
        <taxon>Tracheophyta</taxon>
        <taxon>Spermatophyta</taxon>
        <taxon>Magnoliopsida</taxon>
        <taxon>eudicotyledons</taxon>
        <taxon>Gunneridae</taxon>
        <taxon>Pentapetalae</taxon>
        <taxon>Caryophyllales</taxon>
        <taxon>Caryophyllaceae</taxon>
        <taxon>Caryophylleae</taxon>
        <taxon>Saponaria</taxon>
    </lineage>
</organism>
<dbReference type="Proteomes" id="UP001443914">
    <property type="component" value="Unassembled WGS sequence"/>
</dbReference>
<dbReference type="GO" id="GO:0046983">
    <property type="term" value="F:protein dimerization activity"/>
    <property type="evidence" value="ECO:0007669"/>
    <property type="project" value="InterPro"/>
</dbReference>
<dbReference type="InterPro" id="IPR055298">
    <property type="entry name" value="AtLOH3-like"/>
</dbReference>
<dbReference type="InterPro" id="IPR006580">
    <property type="entry name" value="Znf_TTF"/>
</dbReference>
<dbReference type="SUPFAM" id="SSF53098">
    <property type="entry name" value="Ribonuclease H-like"/>
    <property type="match status" value="1"/>
</dbReference>
<dbReference type="InterPro" id="IPR012337">
    <property type="entry name" value="RNaseH-like_sf"/>
</dbReference>
<comment type="caution">
    <text evidence="2">The sequence shown here is derived from an EMBL/GenBank/DDBJ whole genome shotgun (WGS) entry which is preliminary data.</text>
</comment>
<sequence length="677" mass="77667">MPISSYRVNDRDTVRRIYIGKGPCKPRPNGDFPQSLQGNKPRRFKALWYGRYDWLEYSEQNDAAFCFYCYLFKEPTSIPGANVFEIGGYKNWKNALVRFAKHVGKGLAFRGHDESAQSSNKGNFLELLDWLGKNSESVAKVVLAKAPENHQVTCPTIQKELIKCCAHETTKLIIEDLNGDFFGLLADESSDVSHKEELAICLRYVNKDGKICERFLEILHVKDTTSLTLFEKIKKLLDNHSLSMSNIRGQGYDGASNMRGELNGLQNLKMRDNPCAYYVHCFAHQLQLTLVAVAKENKDCAKFFQHLGIVLNNIGYSCKRLEKVRDIQADKVLEALASGESESGKGLNQELGLSRPGETRWGSHFKSISRVMSLYATLIKVFEIISKEAKSVDDRAKAEIGIDHLESFEFVFMLHLMKVVYGYTNSLCEALQRKDQDIVNAMTILDLTKEHLKKVKNDGWDQFFHTVSNFCAKHKIEVPNMADFYAPPGRSRRRLVNVLNLHRFRVDMFLGVLDKQMLTCMACFSPDDVFASFDKDKLMTLAKFYPNEFNDDELSLLEFELDLFESNMLRDSRFHLIKSIGELSIMLVETKKHASYPRVYSLLKLVLILPVATVSVERVFSSMKYVKNYLRNSMSDELLNNCLIPYIEKDFFAQVSDDDVIRRFQDMNPRRMSLDFS</sequence>
<dbReference type="PANTHER" id="PTHR11697">
    <property type="entry name" value="GENERAL TRANSCRIPTION FACTOR 2-RELATED ZINC FINGER PROTEIN"/>
    <property type="match status" value="1"/>
</dbReference>
<proteinExistence type="predicted"/>
<keyword evidence="3" id="KW-1185">Reference proteome</keyword>
<evidence type="ECO:0000259" key="1">
    <source>
        <dbReference type="SMART" id="SM00597"/>
    </source>
</evidence>
<dbReference type="SMART" id="SM00597">
    <property type="entry name" value="ZnF_TTF"/>
    <property type="match status" value="1"/>
</dbReference>
<dbReference type="InterPro" id="IPR025398">
    <property type="entry name" value="DUF4371"/>
</dbReference>
<evidence type="ECO:0000313" key="3">
    <source>
        <dbReference type="Proteomes" id="UP001443914"/>
    </source>
</evidence>
<dbReference type="Pfam" id="PF14291">
    <property type="entry name" value="DUF4371"/>
    <property type="match status" value="1"/>
</dbReference>